<dbReference type="Pfam" id="PF07536">
    <property type="entry name" value="HWE_HK"/>
    <property type="match status" value="1"/>
</dbReference>
<comment type="caution">
    <text evidence="10">The sequence shown here is derived from an EMBL/GenBank/DDBJ whole genome shotgun (WGS) entry which is preliminary data.</text>
</comment>
<dbReference type="SMART" id="SM00091">
    <property type="entry name" value="PAS"/>
    <property type="match status" value="2"/>
</dbReference>
<reference evidence="10 11" key="1">
    <citation type="submission" date="2017-03" db="EMBL/GenBank/DDBJ databases">
        <title>Lifting the veil on microbial sulfur biogeochemistry in mining wastewaters.</title>
        <authorList>
            <person name="Kantor R.S."/>
            <person name="Colenbrander Nelson T."/>
            <person name="Marshall S."/>
            <person name="Bennett D."/>
            <person name="Apte S."/>
            <person name="Camacho D."/>
            <person name="Thomas B.C."/>
            <person name="Warren L.A."/>
            <person name="Banfield J.F."/>
        </authorList>
    </citation>
    <scope>NUCLEOTIDE SEQUENCE [LARGE SCALE GENOMIC DNA]</scope>
    <source>
        <strain evidence="10">32-67-7</strain>
    </source>
</reference>
<dbReference type="Gene3D" id="3.30.450.20">
    <property type="entry name" value="PAS domain"/>
    <property type="match status" value="2"/>
</dbReference>
<keyword evidence="5" id="KW-0547">Nucleotide-binding</keyword>
<organism evidence="10 11">
    <name type="scientific">Caulobacter vibrioides</name>
    <name type="common">Caulobacter crescentus</name>
    <dbReference type="NCBI Taxonomy" id="155892"/>
    <lineage>
        <taxon>Bacteria</taxon>
        <taxon>Pseudomonadati</taxon>
        <taxon>Pseudomonadota</taxon>
        <taxon>Alphaproteobacteria</taxon>
        <taxon>Caulobacterales</taxon>
        <taxon>Caulobacteraceae</taxon>
        <taxon>Caulobacter</taxon>
    </lineage>
</organism>
<comment type="catalytic activity">
    <reaction evidence="1">
        <text>ATP + protein L-histidine = ADP + protein N-phospho-L-histidine.</text>
        <dbReference type="EC" id="2.7.13.3"/>
    </reaction>
</comment>
<evidence type="ECO:0000256" key="2">
    <source>
        <dbReference type="ARBA" id="ARBA00012438"/>
    </source>
</evidence>
<keyword evidence="3" id="KW-0597">Phosphoprotein</keyword>
<evidence type="ECO:0000313" key="11">
    <source>
        <dbReference type="Proteomes" id="UP000215616"/>
    </source>
</evidence>
<evidence type="ECO:0000256" key="1">
    <source>
        <dbReference type="ARBA" id="ARBA00000085"/>
    </source>
</evidence>
<dbReference type="Pfam" id="PF08448">
    <property type="entry name" value="PAS_4"/>
    <property type="match status" value="2"/>
</dbReference>
<protein>
    <recommendedName>
        <fullName evidence="2">histidine kinase</fullName>
        <ecNumber evidence="2">2.7.13.3</ecNumber>
    </recommendedName>
</protein>
<dbReference type="Proteomes" id="UP000215616">
    <property type="component" value="Unassembled WGS sequence"/>
</dbReference>
<dbReference type="SMART" id="SM00911">
    <property type="entry name" value="HWE_HK"/>
    <property type="match status" value="1"/>
</dbReference>
<accession>A0A258DE35</accession>
<sequence length="477" mass="52514">MTNAIDFQAIFDRIPSPYMLLDRDLCYVGANAAYLRTTARKWADLEGRNLFAAFPSEGASRRDLEASIIRARDSGEVDELPLIHYAIERPAHLGGGFEDRIWSATHTPIPDETGATRFILQHTQDVTAIQRLKDAALGQRASAARLGEDVLRRAETVQAQVRQLRNLFMQAPSFMAVLRGPHHVFDLANNAYAQLIGHREVIGLPLGAALPEVVDQGFIALLDRVLESREAFVGRRVKVALQREVGAPLEERYLDFIYQPIVDPEGTASGIFVEGVDITEQVHADERQRLLLDELNHRVKNTLATVQAIAQQTLRGASDPEAFAAAFESRLLALSQTHNALTDSHWAGAGLRQILLQELAPYGAERVAMNGPDVHLPARVALSLGMVFHELATNAAKYGALAQAGKLVLTWSVQNDALRFDWRETGGPPVATPERRGFGSRLIERSIAGELRGRVEADYAPGGLVVRFETPLIRDPA</sequence>
<keyword evidence="4" id="KW-0808">Transferase</keyword>
<evidence type="ECO:0000256" key="7">
    <source>
        <dbReference type="ARBA" id="ARBA00022840"/>
    </source>
</evidence>
<dbReference type="InterPro" id="IPR000014">
    <property type="entry name" value="PAS"/>
</dbReference>
<keyword evidence="7" id="KW-0067">ATP-binding</keyword>
<feature type="domain" description="PAS" evidence="8">
    <location>
        <begin position="162"/>
        <end position="227"/>
    </location>
</feature>
<proteinExistence type="predicted"/>
<dbReference type="GO" id="GO:0005524">
    <property type="term" value="F:ATP binding"/>
    <property type="evidence" value="ECO:0007669"/>
    <property type="project" value="UniProtKB-KW"/>
</dbReference>
<evidence type="ECO:0000259" key="9">
    <source>
        <dbReference type="SMART" id="SM00911"/>
    </source>
</evidence>
<dbReference type="EC" id="2.7.13.3" evidence="2"/>
<keyword evidence="6 10" id="KW-0418">Kinase</keyword>
<name>A0A258DE35_CAUVI</name>
<evidence type="ECO:0000259" key="8">
    <source>
        <dbReference type="SMART" id="SM00091"/>
    </source>
</evidence>
<evidence type="ECO:0000256" key="3">
    <source>
        <dbReference type="ARBA" id="ARBA00022553"/>
    </source>
</evidence>
<dbReference type="InterPro" id="IPR036890">
    <property type="entry name" value="HATPase_C_sf"/>
</dbReference>
<dbReference type="InterPro" id="IPR035965">
    <property type="entry name" value="PAS-like_dom_sf"/>
</dbReference>
<dbReference type="InterPro" id="IPR013656">
    <property type="entry name" value="PAS_4"/>
</dbReference>
<dbReference type="SUPFAM" id="SSF55785">
    <property type="entry name" value="PYP-like sensor domain (PAS domain)"/>
    <property type="match status" value="2"/>
</dbReference>
<gene>
    <name evidence="10" type="ORF">B7Z12_02950</name>
</gene>
<dbReference type="GO" id="GO:0004673">
    <property type="term" value="F:protein histidine kinase activity"/>
    <property type="evidence" value="ECO:0007669"/>
    <property type="project" value="UniProtKB-EC"/>
</dbReference>
<dbReference type="SUPFAM" id="SSF55874">
    <property type="entry name" value="ATPase domain of HSP90 chaperone/DNA topoisomerase II/histidine kinase"/>
    <property type="match status" value="1"/>
</dbReference>
<evidence type="ECO:0000313" key="10">
    <source>
        <dbReference type="EMBL" id="OYX05642.1"/>
    </source>
</evidence>
<feature type="domain" description="PAS" evidence="8">
    <location>
        <begin position="5"/>
        <end position="73"/>
    </location>
</feature>
<dbReference type="PANTHER" id="PTHR41523">
    <property type="entry name" value="TWO-COMPONENT SYSTEM SENSOR PROTEIN"/>
    <property type="match status" value="1"/>
</dbReference>
<dbReference type="InterPro" id="IPR011102">
    <property type="entry name" value="Sig_transdc_His_kinase_HWE"/>
</dbReference>
<dbReference type="EMBL" id="NCDQ01000027">
    <property type="protein sequence ID" value="OYX05642.1"/>
    <property type="molecule type" value="Genomic_DNA"/>
</dbReference>
<dbReference type="PANTHER" id="PTHR41523:SF7">
    <property type="entry name" value="HISTIDINE KINASE"/>
    <property type="match status" value="1"/>
</dbReference>
<dbReference type="Gene3D" id="3.30.565.10">
    <property type="entry name" value="Histidine kinase-like ATPase, C-terminal domain"/>
    <property type="match status" value="1"/>
</dbReference>
<evidence type="ECO:0000256" key="4">
    <source>
        <dbReference type="ARBA" id="ARBA00022679"/>
    </source>
</evidence>
<feature type="domain" description="Signal transduction histidine kinase HWE region" evidence="9">
    <location>
        <begin position="294"/>
        <end position="373"/>
    </location>
</feature>
<evidence type="ECO:0000256" key="5">
    <source>
        <dbReference type="ARBA" id="ARBA00022741"/>
    </source>
</evidence>
<evidence type="ECO:0000256" key="6">
    <source>
        <dbReference type="ARBA" id="ARBA00022777"/>
    </source>
</evidence>
<dbReference type="AlphaFoldDB" id="A0A258DE35"/>